<feature type="transmembrane region" description="Helical" evidence="6">
    <location>
        <begin position="27"/>
        <end position="47"/>
    </location>
</feature>
<comment type="subcellular location">
    <subcellularLocation>
        <location evidence="1">Membrane</location>
    </subcellularLocation>
</comment>
<protein>
    <submittedName>
        <fullName evidence="7">Map1lc3b</fullName>
    </submittedName>
</protein>
<dbReference type="SUPFAM" id="SSF54236">
    <property type="entry name" value="Ubiquitin-like"/>
    <property type="match status" value="1"/>
</dbReference>
<evidence type="ECO:0000313" key="7">
    <source>
        <dbReference type="EMBL" id="GFR32244.1"/>
    </source>
</evidence>
<feature type="lipid moiety-binding region" description="Phosphatidylserine amidated glycine; alternate" evidence="5">
    <location>
        <position position="146"/>
    </location>
</feature>
<proteinExistence type="inferred from homology"/>
<evidence type="ECO:0000256" key="1">
    <source>
        <dbReference type="ARBA" id="ARBA00004370"/>
    </source>
</evidence>
<name>A0A8X6M5N3_TRICU</name>
<reference evidence="7" key="1">
    <citation type="submission" date="2020-07" db="EMBL/GenBank/DDBJ databases">
        <title>Multicomponent nature underlies the extraordinary mechanical properties of spider dragline silk.</title>
        <authorList>
            <person name="Kono N."/>
            <person name="Nakamura H."/>
            <person name="Mori M."/>
            <person name="Yoshida Y."/>
            <person name="Ohtoshi R."/>
            <person name="Malay A.D."/>
            <person name="Moran D.A.P."/>
            <person name="Tomita M."/>
            <person name="Numata K."/>
            <person name="Arakawa K."/>
        </authorList>
    </citation>
    <scope>NUCLEOTIDE SEQUENCE</scope>
</reference>
<evidence type="ECO:0000256" key="3">
    <source>
        <dbReference type="ARBA" id="ARBA00023136"/>
    </source>
</evidence>
<evidence type="ECO:0000313" key="8">
    <source>
        <dbReference type="Proteomes" id="UP000887116"/>
    </source>
</evidence>
<evidence type="ECO:0000256" key="5">
    <source>
        <dbReference type="PIRSR" id="PIRSR604241-50"/>
    </source>
</evidence>
<dbReference type="AlphaFoldDB" id="A0A8X6M5N3"/>
<dbReference type="Gene3D" id="3.10.20.90">
    <property type="entry name" value="Phosphatidylinositol 3-kinase Catalytic Subunit, Chain A, domain 1"/>
    <property type="match status" value="1"/>
</dbReference>
<organism evidence="7 8">
    <name type="scientific">Trichonephila clavata</name>
    <name type="common">Joro spider</name>
    <name type="synonym">Nephila clavata</name>
    <dbReference type="NCBI Taxonomy" id="2740835"/>
    <lineage>
        <taxon>Eukaryota</taxon>
        <taxon>Metazoa</taxon>
        <taxon>Ecdysozoa</taxon>
        <taxon>Arthropoda</taxon>
        <taxon>Chelicerata</taxon>
        <taxon>Arachnida</taxon>
        <taxon>Araneae</taxon>
        <taxon>Araneomorphae</taxon>
        <taxon>Entelegynae</taxon>
        <taxon>Araneoidea</taxon>
        <taxon>Nephilidae</taxon>
        <taxon>Trichonephila</taxon>
    </lineage>
</organism>
<evidence type="ECO:0000256" key="6">
    <source>
        <dbReference type="SAM" id="Phobius"/>
    </source>
</evidence>
<keyword evidence="3 6" id="KW-0472">Membrane</keyword>
<dbReference type="GO" id="GO:0016020">
    <property type="term" value="C:membrane"/>
    <property type="evidence" value="ECO:0007669"/>
    <property type="project" value="UniProtKB-SubCell"/>
</dbReference>
<dbReference type="Proteomes" id="UP000887116">
    <property type="component" value="Unassembled WGS sequence"/>
</dbReference>
<keyword evidence="6" id="KW-1133">Transmembrane helix</keyword>
<dbReference type="Pfam" id="PF02991">
    <property type="entry name" value="ATG8"/>
    <property type="match status" value="1"/>
</dbReference>
<dbReference type="InterPro" id="IPR004241">
    <property type="entry name" value="Atg8-like"/>
</dbReference>
<dbReference type="OrthoDB" id="6432645at2759"/>
<keyword evidence="4 5" id="KW-0449">Lipoprotein</keyword>
<accession>A0A8X6M5N3</accession>
<evidence type="ECO:0000256" key="4">
    <source>
        <dbReference type="ARBA" id="ARBA00023288"/>
    </source>
</evidence>
<keyword evidence="8" id="KW-1185">Reference proteome</keyword>
<comment type="similarity">
    <text evidence="2">Belongs to the ATG8 family.</text>
</comment>
<sequence>MNKPVGTLEFAFKSPDYLLHCQNPPSFILFSSGILYGVSLGVIYISIMDAPEREKKFGKFIPIIIENHANGLKKTKLMVPSHYRASQLLNILRAKMQMSSVTPLYLFLKGKHRPLQVSKCIGHLHQKYRNEKGCLHLIQADQSTFGFRGNIRAIRFRHKWMENYPRQAPILASFLLQDLIPPSESLQLIPTEGFINEIQVILPGPMPVMFDFIEPILPNPLPHPTGEDMFDIYSFLSPGDIVQSDSDYNSDSDHNFTLYDLNDLH</sequence>
<dbReference type="InterPro" id="IPR029071">
    <property type="entry name" value="Ubiquitin-like_domsf"/>
</dbReference>
<dbReference type="EMBL" id="BMAO01029494">
    <property type="protein sequence ID" value="GFR32244.1"/>
    <property type="molecule type" value="Genomic_DNA"/>
</dbReference>
<evidence type="ECO:0000256" key="2">
    <source>
        <dbReference type="ARBA" id="ARBA00007293"/>
    </source>
</evidence>
<keyword evidence="6" id="KW-0812">Transmembrane</keyword>
<gene>
    <name evidence="7" type="primary">NCL1_16612</name>
    <name evidence="7" type="ORF">TNCT_363991</name>
</gene>
<comment type="caution">
    <text evidence="7">The sequence shown here is derived from an EMBL/GenBank/DDBJ whole genome shotgun (WGS) entry which is preliminary data.</text>
</comment>